<protein>
    <submittedName>
        <fullName evidence="1">Uncharacterized protein</fullName>
    </submittedName>
</protein>
<accession>A0ABW8YXT6</accession>
<sequence length="81" mass="9097">MKIKTLLIRFVSFFYKPNFQVPYIDPYRTLTYEEYRNRQELSDLAIPVKSSSGNNPGAAPAAFVLNSPKNSPVDAGCLVLN</sequence>
<dbReference type="RefSeq" id="WP_408085404.1">
    <property type="nucleotide sequence ID" value="NZ_JBELPZ010000012.1"/>
</dbReference>
<keyword evidence="2" id="KW-1185">Reference proteome</keyword>
<proteinExistence type="predicted"/>
<evidence type="ECO:0000313" key="2">
    <source>
        <dbReference type="Proteomes" id="UP001629156"/>
    </source>
</evidence>
<reference evidence="1 2" key="1">
    <citation type="submission" date="2024-06" db="EMBL/GenBank/DDBJ databases">
        <authorList>
            <person name="Kaempfer P."/>
            <person name="Viver T."/>
        </authorList>
    </citation>
    <scope>NUCLEOTIDE SEQUENCE [LARGE SCALE GENOMIC DNA]</scope>
    <source>
        <strain evidence="1 2">ST-119</strain>
    </source>
</reference>
<comment type="caution">
    <text evidence="1">The sequence shown here is derived from an EMBL/GenBank/DDBJ whole genome shotgun (WGS) entry which is preliminary data.</text>
</comment>
<dbReference type="Proteomes" id="UP001629156">
    <property type="component" value="Unassembled WGS sequence"/>
</dbReference>
<name>A0ABW8YXT6_9FLAO</name>
<organism evidence="1 2">
    <name type="scientific">Flavobacterium rhizosphaerae</name>
    <dbReference type="NCBI Taxonomy" id="3163298"/>
    <lineage>
        <taxon>Bacteria</taxon>
        <taxon>Pseudomonadati</taxon>
        <taxon>Bacteroidota</taxon>
        <taxon>Flavobacteriia</taxon>
        <taxon>Flavobacteriales</taxon>
        <taxon>Flavobacteriaceae</taxon>
        <taxon>Flavobacterium</taxon>
    </lineage>
</organism>
<gene>
    <name evidence="1" type="ORF">ABS766_11965</name>
</gene>
<evidence type="ECO:0000313" key="1">
    <source>
        <dbReference type="EMBL" id="MFL9845136.1"/>
    </source>
</evidence>
<dbReference type="EMBL" id="JBELPZ010000012">
    <property type="protein sequence ID" value="MFL9845136.1"/>
    <property type="molecule type" value="Genomic_DNA"/>
</dbReference>